<dbReference type="InterPro" id="IPR002347">
    <property type="entry name" value="SDR_fam"/>
</dbReference>
<dbReference type="RefSeq" id="WP_344598680.1">
    <property type="nucleotide sequence ID" value="NZ_BAAARW010000050.1"/>
</dbReference>
<feature type="region of interest" description="Disordered" evidence="1">
    <location>
        <begin position="266"/>
        <end position="300"/>
    </location>
</feature>
<dbReference type="PANTHER" id="PTHR43544:SF2">
    <property type="entry name" value="OXIDOREDUCTASE"/>
    <property type="match status" value="1"/>
</dbReference>
<dbReference type="Proteomes" id="UP001501231">
    <property type="component" value="Unassembled WGS sequence"/>
</dbReference>
<evidence type="ECO:0000256" key="1">
    <source>
        <dbReference type="SAM" id="MobiDB-lite"/>
    </source>
</evidence>
<evidence type="ECO:0000313" key="2">
    <source>
        <dbReference type="EMBL" id="GAA2459595.1"/>
    </source>
</evidence>
<reference evidence="3" key="1">
    <citation type="journal article" date="2019" name="Int. J. Syst. Evol. Microbiol.">
        <title>The Global Catalogue of Microorganisms (GCM) 10K type strain sequencing project: providing services to taxonomists for standard genome sequencing and annotation.</title>
        <authorList>
            <consortium name="The Broad Institute Genomics Platform"/>
            <consortium name="The Broad Institute Genome Sequencing Center for Infectious Disease"/>
            <person name="Wu L."/>
            <person name="Ma J."/>
        </authorList>
    </citation>
    <scope>NUCLEOTIDE SEQUENCE [LARGE SCALE GENOMIC DNA]</scope>
    <source>
        <strain evidence="3">JCM 3325</strain>
    </source>
</reference>
<dbReference type="SUPFAM" id="SSF51735">
    <property type="entry name" value="NAD(P)-binding Rossmann-fold domains"/>
    <property type="match status" value="1"/>
</dbReference>
<proteinExistence type="predicted"/>
<feature type="compositionally biased region" description="Basic and acidic residues" evidence="1">
    <location>
        <begin position="284"/>
        <end position="293"/>
    </location>
</feature>
<dbReference type="EMBL" id="BAAARW010000050">
    <property type="protein sequence ID" value="GAA2459595.1"/>
    <property type="molecule type" value="Genomic_DNA"/>
</dbReference>
<sequence>MTSVDHDVTGRAEPDAADIDACLRVLAQLPAYDSPHDAEGGSGSDQDPRWREVWQAVERAHREVKKARKNARRADRRDGDRTATAATARFRDQDPDTLSAPAAPPPAPPAPPQARHSLGGARQCYVCKALFRELHAEYHMLCPECAEENMARRFARCDLSGRRAIVTGGRIKIGFHVALKLLRDGAEVLVTTRFPRDAARRFAAVPDAADWTDRLHVHGVDLLDLPGVAGLLRTAHERFDHLDILINNAAQTIRRPAAYHREVHAAEAEPLTGPAARLEITGRGPREPARGDGPDAALPALAPLPAEAMPAGPEPAGLETLFPAGRTDETGQPLDLRDRNSWSLRLHEVDPGEWLEVQMVNAFAPFLLTSRLRGLLEASPWPDRYVVQVSAMEGSFSRKGKTVRHPHTNMAKASLNMMTRTAGADYAASGIHMTSVDTGWITDERPHPSKQAQRAIGFRPPLDVVDGAARVYDPVVRGVGGERLSGLFLKDYRPVEW</sequence>
<feature type="region of interest" description="Disordered" evidence="1">
    <location>
        <begin position="61"/>
        <end position="117"/>
    </location>
</feature>
<dbReference type="Pfam" id="PF00106">
    <property type="entry name" value="adh_short"/>
    <property type="match status" value="1"/>
</dbReference>
<dbReference type="InterPro" id="IPR051468">
    <property type="entry name" value="Fungal_SecMetab_SDRs"/>
</dbReference>
<feature type="compositionally biased region" description="Basic and acidic residues" evidence="1">
    <location>
        <begin position="72"/>
        <end position="81"/>
    </location>
</feature>
<keyword evidence="3" id="KW-1185">Reference proteome</keyword>
<comment type="caution">
    <text evidence="2">The sequence shown here is derived from an EMBL/GenBank/DDBJ whole genome shotgun (WGS) entry which is preliminary data.</text>
</comment>
<name>A0ABP5XLK8_9ACTN</name>
<dbReference type="InterPro" id="IPR036291">
    <property type="entry name" value="NAD(P)-bd_dom_sf"/>
</dbReference>
<dbReference type="PANTHER" id="PTHR43544">
    <property type="entry name" value="SHORT-CHAIN DEHYDROGENASE/REDUCTASE"/>
    <property type="match status" value="1"/>
</dbReference>
<organism evidence="2 3">
    <name type="scientific">Actinomadura vinacea</name>
    <dbReference type="NCBI Taxonomy" id="115336"/>
    <lineage>
        <taxon>Bacteria</taxon>
        <taxon>Bacillati</taxon>
        <taxon>Actinomycetota</taxon>
        <taxon>Actinomycetes</taxon>
        <taxon>Streptosporangiales</taxon>
        <taxon>Thermomonosporaceae</taxon>
        <taxon>Actinomadura</taxon>
    </lineage>
</organism>
<evidence type="ECO:0000313" key="3">
    <source>
        <dbReference type="Proteomes" id="UP001501231"/>
    </source>
</evidence>
<gene>
    <name evidence="2" type="ORF">GCM10010191_94870</name>
</gene>
<accession>A0ABP5XLK8</accession>
<protein>
    <submittedName>
        <fullName evidence="2">SDR family oxidoreductase</fullName>
    </submittedName>
</protein>
<feature type="compositionally biased region" description="Pro residues" evidence="1">
    <location>
        <begin position="102"/>
        <end position="112"/>
    </location>
</feature>
<dbReference type="Gene3D" id="3.40.50.720">
    <property type="entry name" value="NAD(P)-binding Rossmann-like Domain"/>
    <property type="match status" value="2"/>
</dbReference>
<feature type="compositionally biased region" description="Basic residues" evidence="1">
    <location>
        <begin position="62"/>
        <end position="71"/>
    </location>
</feature>